<comment type="similarity">
    <text evidence="1">Belongs to the peptidase S33 family.</text>
</comment>
<evidence type="ECO:0000313" key="6">
    <source>
        <dbReference type="Proteomes" id="UP000660668"/>
    </source>
</evidence>
<dbReference type="Pfam" id="PF06441">
    <property type="entry name" value="EHN"/>
    <property type="match status" value="1"/>
</dbReference>
<evidence type="ECO:0000259" key="4">
    <source>
        <dbReference type="Pfam" id="PF06441"/>
    </source>
</evidence>
<dbReference type="PANTHER" id="PTHR21661">
    <property type="entry name" value="EPOXIDE HYDROLASE 1-RELATED"/>
    <property type="match status" value="1"/>
</dbReference>
<dbReference type="Proteomes" id="UP000660668">
    <property type="component" value="Unassembled WGS sequence"/>
</dbReference>
<dbReference type="InterPro" id="IPR010497">
    <property type="entry name" value="Epoxide_hydro_N"/>
</dbReference>
<evidence type="ECO:0000256" key="3">
    <source>
        <dbReference type="ARBA" id="ARBA00022801"/>
    </source>
</evidence>
<dbReference type="PRINTS" id="PR00412">
    <property type="entry name" value="EPOXHYDRLASE"/>
</dbReference>
<comment type="caution">
    <text evidence="5">The sequence shown here is derived from an EMBL/GenBank/DDBJ whole genome shotgun (WGS) entry which is preliminary data.</text>
</comment>
<dbReference type="AlphaFoldDB" id="A0A930YI65"/>
<dbReference type="InterPro" id="IPR016292">
    <property type="entry name" value="Epoxide_hydrolase"/>
</dbReference>
<proteinExistence type="inferred from homology"/>
<keyword evidence="3 5" id="KW-0378">Hydrolase</keyword>
<dbReference type="InterPro" id="IPR029058">
    <property type="entry name" value="AB_hydrolase_fold"/>
</dbReference>
<dbReference type="SUPFAM" id="SSF53474">
    <property type="entry name" value="alpha/beta-Hydrolases"/>
    <property type="match status" value="1"/>
</dbReference>
<dbReference type="InterPro" id="IPR000639">
    <property type="entry name" value="Epox_hydrolase-like"/>
</dbReference>
<name>A0A930YI65_9ACTN</name>
<organism evidence="5 6">
    <name type="scientific">Nocardioides agariphilus</name>
    <dbReference type="NCBI Taxonomy" id="433664"/>
    <lineage>
        <taxon>Bacteria</taxon>
        <taxon>Bacillati</taxon>
        <taxon>Actinomycetota</taxon>
        <taxon>Actinomycetes</taxon>
        <taxon>Propionibacteriales</taxon>
        <taxon>Nocardioidaceae</taxon>
        <taxon>Nocardioides</taxon>
    </lineage>
</organism>
<gene>
    <name evidence="5" type="ORF">ISU10_16680</name>
</gene>
<dbReference type="RefSeq" id="WP_194697556.1">
    <property type="nucleotide sequence ID" value="NZ_JADKPO010000025.1"/>
</dbReference>
<dbReference type="PIRSF" id="PIRSF001112">
    <property type="entry name" value="Epoxide_hydrolase"/>
    <property type="match status" value="1"/>
</dbReference>
<evidence type="ECO:0000313" key="5">
    <source>
        <dbReference type="EMBL" id="MBF4769406.1"/>
    </source>
</evidence>
<dbReference type="GO" id="GO:0097176">
    <property type="term" value="P:epoxide metabolic process"/>
    <property type="evidence" value="ECO:0007669"/>
    <property type="project" value="TreeGrafter"/>
</dbReference>
<protein>
    <submittedName>
        <fullName evidence="5">Epoxide hydrolase</fullName>
    </submittedName>
</protein>
<keyword evidence="6" id="KW-1185">Reference proteome</keyword>
<reference evidence="5" key="1">
    <citation type="submission" date="2020-11" db="EMBL/GenBank/DDBJ databases">
        <title>Nocardioides cynanchi sp. nov., isolated from soil of rhizosphere of Cynanchum wilfordii.</title>
        <authorList>
            <person name="Lee J.-S."/>
            <person name="Suh M.K."/>
            <person name="Kim J.-S."/>
        </authorList>
    </citation>
    <scope>NUCLEOTIDE SEQUENCE</scope>
    <source>
        <strain evidence="5">KCTC 19276</strain>
    </source>
</reference>
<accession>A0A930YI65</accession>
<evidence type="ECO:0000256" key="1">
    <source>
        <dbReference type="ARBA" id="ARBA00010088"/>
    </source>
</evidence>
<feature type="domain" description="Epoxide hydrolase N-terminal" evidence="4">
    <location>
        <begin position="10"/>
        <end position="114"/>
    </location>
</feature>
<keyword evidence="2" id="KW-0058">Aromatic hydrocarbons catabolism</keyword>
<sequence>MTDTRNNQPIRPFTVHIEQADLEDLRRRLDNTRLPQAAPGDSWDYGTPTSYLRDMVERWKAFDWREVEARINAHPNYLTEIDGQTIHFVHVRSAVPGAKALLLAHTYPGSFLEFLPLIGPLTEAGFDVVVPSMPGFGFSTPVVDGGWTMARVARAYDELMRGLGYSSYGVHGSDGGAMVGRELAILDPEGFLGAHVLQLFSFPSGDPAEFEGFGPKEYAALEHLQWFQSVGGYNAMNGSRPQTIAAALSDSPVGQLAYSELFESFGNGTSRVRPEQVLEQVTLYWLTNTSAGSVRYHYEEAHAQARSTGGEPVVSTGRLGVAVFADDFQTIRSLAERDNANIQYWSEFEGGGHFAVLENPDAIVADLQAFFGVVETSPVAR</sequence>
<dbReference type="EMBL" id="JADKPO010000025">
    <property type="protein sequence ID" value="MBF4769406.1"/>
    <property type="molecule type" value="Genomic_DNA"/>
</dbReference>
<dbReference type="PANTHER" id="PTHR21661:SF35">
    <property type="entry name" value="EPOXIDE HYDROLASE"/>
    <property type="match status" value="1"/>
</dbReference>
<dbReference type="Gene3D" id="3.40.50.1820">
    <property type="entry name" value="alpha/beta hydrolase"/>
    <property type="match status" value="1"/>
</dbReference>
<dbReference type="GO" id="GO:0004301">
    <property type="term" value="F:epoxide hydrolase activity"/>
    <property type="evidence" value="ECO:0007669"/>
    <property type="project" value="TreeGrafter"/>
</dbReference>
<evidence type="ECO:0000256" key="2">
    <source>
        <dbReference type="ARBA" id="ARBA00022797"/>
    </source>
</evidence>